<dbReference type="Gene3D" id="3.40.630.30">
    <property type="match status" value="1"/>
</dbReference>
<proteinExistence type="predicted"/>
<dbReference type="PROSITE" id="PS51186">
    <property type="entry name" value="GNAT"/>
    <property type="match status" value="1"/>
</dbReference>
<dbReference type="Pfam" id="PF00583">
    <property type="entry name" value="Acetyltransf_1"/>
    <property type="match status" value="1"/>
</dbReference>
<dbReference type="PANTHER" id="PTHR42919:SF8">
    <property type="entry name" value="N-ALPHA-ACETYLTRANSFERASE 50"/>
    <property type="match status" value="1"/>
</dbReference>
<feature type="domain" description="N-acetyltransferase" evidence="3">
    <location>
        <begin position="25"/>
        <end position="174"/>
    </location>
</feature>
<dbReference type="CDD" id="cd04301">
    <property type="entry name" value="NAT_SF"/>
    <property type="match status" value="1"/>
</dbReference>
<reference evidence="4 5" key="1">
    <citation type="journal article" date="2011" name="J. Bacteriol.">
        <title>Genome sequence of the repetitive-sequence-rich Mycoplasma fermentans strain M64.</title>
        <authorList>
            <person name="Shu H.W."/>
            <person name="Liu T.T."/>
            <person name="Chang H.Y."/>
            <person name="Liu Y.M."/>
            <person name="Wu K.M."/>
            <person name="Shu H.Y."/>
            <person name="Tsai S.F."/>
            <person name="Hsiao K.J."/>
            <person name="Hu W.S."/>
            <person name="Ng W.V."/>
        </authorList>
    </citation>
    <scope>NUCLEOTIDE SEQUENCE [LARGE SCALE GENOMIC DNA]</scope>
    <source>
        <strain evidence="4 5">M64</strain>
    </source>
</reference>
<evidence type="ECO:0000313" key="5">
    <source>
        <dbReference type="Proteomes" id="UP000007473"/>
    </source>
</evidence>
<protein>
    <submittedName>
        <fullName evidence="4">GCN5-related N-acetyltransferase</fullName>
    </submittedName>
</protein>
<dbReference type="RefSeq" id="WP_013354560.1">
    <property type="nucleotide sequence ID" value="NC_014921.1"/>
</dbReference>
<dbReference type="InterPro" id="IPR016181">
    <property type="entry name" value="Acyl_CoA_acyltransferase"/>
</dbReference>
<dbReference type="PANTHER" id="PTHR42919">
    <property type="entry name" value="N-ALPHA-ACETYLTRANSFERASE"/>
    <property type="match status" value="1"/>
</dbReference>
<keyword evidence="1" id="KW-0808">Transferase</keyword>
<dbReference type="EMBL" id="CP002458">
    <property type="protein sequence ID" value="ADV34342.1"/>
    <property type="molecule type" value="Genomic_DNA"/>
</dbReference>
<name>A0AB32XBB5_MYCFM</name>
<dbReference type="InterPro" id="IPR000182">
    <property type="entry name" value="GNAT_dom"/>
</dbReference>
<keyword evidence="2" id="KW-0012">Acyltransferase</keyword>
<organism evidence="4 5">
    <name type="scientific">Mycoplasmopsis fermentans (strain M64)</name>
    <name type="common">Mycoplasma fermentans</name>
    <dbReference type="NCBI Taxonomy" id="943945"/>
    <lineage>
        <taxon>Bacteria</taxon>
        <taxon>Bacillati</taxon>
        <taxon>Mycoplasmatota</taxon>
        <taxon>Mycoplasmoidales</taxon>
        <taxon>Metamycoplasmataceae</taxon>
        <taxon>Mycoplasmopsis</taxon>
    </lineage>
</organism>
<dbReference type="AlphaFoldDB" id="A0AB32XBB5"/>
<gene>
    <name evidence="4" type="ordered locus">MfeM64YM_0338</name>
</gene>
<evidence type="ECO:0000256" key="2">
    <source>
        <dbReference type="ARBA" id="ARBA00023315"/>
    </source>
</evidence>
<sequence length="174" mass="20722">MKIVKLTKKEYKGKEFCVQYKTKGYYFIEHTKNGFSFVYKKFDQEKTFGYCDKFFQDWLNKPICYGALDDHNKLLGFAEGYLEEWNNRFRITNILVFDENSRHSGIGSKLMKKMIAKAKTTPARMIVLETETCNEKAIRFYQKFNFEVIGFDLYAYTNEDPKEHEVRVEMGLKI</sequence>
<dbReference type="KEGG" id="mfm:MfeM64YM_0338"/>
<accession>A0AB32XBB5</accession>
<dbReference type="SUPFAM" id="SSF55729">
    <property type="entry name" value="Acyl-CoA N-acyltransferases (Nat)"/>
    <property type="match status" value="1"/>
</dbReference>
<evidence type="ECO:0000256" key="1">
    <source>
        <dbReference type="ARBA" id="ARBA00022679"/>
    </source>
</evidence>
<dbReference type="GO" id="GO:0016747">
    <property type="term" value="F:acyltransferase activity, transferring groups other than amino-acyl groups"/>
    <property type="evidence" value="ECO:0007669"/>
    <property type="project" value="InterPro"/>
</dbReference>
<evidence type="ECO:0000259" key="3">
    <source>
        <dbReference type="PROSITE" id="PS51186"/>
    </source>
</evidence>
<dbReference type="InterPro" id="IPR051556">
    <property type="entry name" value="N-term/lysine_N-AcTrnsfr"/>
</dbReference>
<dbReference type="Proteomes" id="UP000007473">
    <property type="component" value="Chromosome"/>
</dbReference>
<evidence type="ECO:0000313" key="4">
    <source>
        <dbReference type="EMBL" id="ADV34342.1"/>
    </source>
</evidence>